<feature type="compositionally biased region" description="Polar residues" evidence="2">
    <location>
        <begin position="1"/>
        <end position="11"/>
    </location>
</feature>
<dbReference type="InterPro" id="IPR043380">
    <property type="entry name" value="Gcl-like"/>
</dbReference>
<evidence type="ECO:0000313" key="4">
    <source>
        <dbReference type="EMBL" id="KAH3862236.1"/>
    </source>
</evidence>
<sequence length="483" mass="55277">MGNSLNYFNSRENNKAERVSGNKRKRDECPELNNAGLELLNTPKRKRIKSTSKYIYQTLFLDGENSDVTLHVLGQEWKLHKLYLKQSPYFASMFSGAWKESDMPRIELDIIDENITCEALKIAFGSLYKDDVFIKPVQLTSVIATATLLQLEGLLLQCQVMMKDTLSSATVCDYYYASCSYGLKDVSIQCLDWLTRNILIAANLTFIKDVTADLMKTVIASPHLVVIQVEIDLYTLLKKWIFLIHNKSWTGDNKDLVKATDLFYKEKQSECPGLCYLETDEGRQYVPVFSAVRWHHVVNDLTSLRMIENEKILPHSWLEPMFLYGWRRVLAVEQGHDKGPIEKVDNEVFNTCCARFGRLIHKAGEYCWRWIGYSYGVDLLLSITSGRLVTVKRNTHTQACSQAVSLQDQRYIAYRLTICSFDCDGKELSRKSTDVKHISLGKDEEEIALVLDSDQKFPISVSMNVLLISPGQEPLPGLKYPNR</sequence>
<proteinExistence type="predicted"/>
<dbReference type="SUPFAM" id="SSF54695">
    <property type="entry name" value="POZ domain"/>
    <property type="match status" value="1"/>
</dbReference>
<protein>
    <recommendedName>
        <fullName evidence="3">BTB domain-containing protein</fullName>
    </recommendedName>
</protein>
<name>A0A9D4LQP4_DREPO</name>
<dbReference type="PANTHER" id="PTHR23231:SF17">
    <property type="entry name" value="BTB DOMAIN-CONTAINING PROTEIN"/>
    <property type="match status" value="1"/>
</dbReference>
<dbReference type="SMART" id="SM00225">
    <property type="entry name" value="BTB"/>
    <property type="match status" value="1"/>
</dbReference>
<keyword evidence="5" id="KW-1185">Reference proteome</keyword>
<dbReference type="OrthoDB" id="6359943at2759"/>
<dbReference type="AlphaFoldDB" id="A0A9D4LQP4"/>
<comment type="caution">
    <text evidence="4">The sequence shown here is derived from an EMBL/GenBank/DDBJ whole genome shotgun (WGS) entry which is preliminary data.</text>
</comment>
<reference evidence="4" key="1">
    <citation type="journal article" date="2019" name="bioRxiv">
        <title>The Genome of the Zebra Mussel, Dreissena polymorpha: A Resource for Invasive Species Research.</title>
        <authorList>
            <person name="McCartney M.A."/>
            <person name="Auch B."/>
            <person name="Kono T."/>
            <person name="Mallez S."/>
            <person name="Zhang Y."/>
            <person name="Obille A."/>
            <person name="Becker A."/>
            <person name="Abrahante J.E."/>
            <person name="Garbe J."/>
            <person name="Badalamenti J.P."/>
            <person name="Herman A."/>
            <person name="Mangelson H."/>
            <person name="Liachko I."/>
            <person name="Sullivan S."/>
            <person name="Sone E.D."/>
            <person name="Koren S."/>
            <person name="Silverstein K.A.T."/>
            <person name="Beckman K.B."/>
            <person name="Gohl D.M."/>
        </authorList>
    </citation>
    <scope>NUCLEOTIDE SEQUENCE</scope>
    <source>
        <strain evidence="4">Duluth1</strain>
        <tissue evidence="4">Whole animal</tissue>
    </source>
</reference>
<dbReference type="Gene3D" id="3.30.710.10">
    <property type="entry name" value="Potassium Channel Kv1.1, Chain A"/>
    <property type="match status" value="1"/>
</dbReference>
<dbReference type="CDD" id="cd18495">
    <property type="entry name" value="BACK_GCL"/>
    <property type="match status" value="1"/>
</dbReference>
<evidence type="ECO:0000259" key="3">
    <source>
        <dbReference type="PROSITE" id="PS50097"/>
    </source>
</evidence>
<evidence type="ECO:0000256" key="2">
    <source>
        <dbReference type="SAM" id="MobiDB-lite"/>
    </source>
</evidence>
<dbReference type="InterPro" id="IPR011333">
    <property type="entry name" value="SKP1/BTB/POZ_sf"/>
</dbReference>
<organism evidence="4 5">
    <name type="scientific">Dreissena polymorpha</name>
    <name type="common">Zebra mussel</name>
    <name type="synonym">Mytilus polymorpha</name>
    <dbReference type="NCBI Taxonomy" id="45954"/>
    <lineage>
        <taxon>Eukaryota</taxon>
        <taxon>Metazoa</taxon>
        <taxon>Spiralia</taxon>
        <taxon>Lophotrochozoa</taxon>
        <taxon>Mollusca</taxon>
        <taxon>Bivalvia</taxon>
        <taxon>Autobranchia</taxon>
        <taxon>Heteroconchia</taxon>
        <taxon>Euheterodonta</taxon>
        <taxon>Imparidentia</taxon>
        <taxon>Neoheterodontei</taxon>
        <taxon>Myida</taxon>
        <taxon>Dreissenoidea</taxon>
        <taxon>Dreissenidae</taxon>
        <taxon>Dreissena</taxon>
    </lineage>
</organism>
<gene>
    <name evidence="4" type="ORF">DPMN_025202</name>
</gene>
<evidence type="ECO:0000313" key="5">
    <source>
        <dbReference type="Proteomes" id="UP000828390"/>
    </source>
</evidence>
<dbReference type="GO" id="GO:0007281">
    <property type="term" value="P:germ cell development"/>
    <property type="evidence" value="ECO:0007669"/>
    <property type="project" value="InterPro"/>
</dbReference>
<dbReference type="InterPro" id="IPR000210">
    <property type="entry name" value="BTB/POZ_dom"/>
</dbReference>
<feature type="compositionally biased region" description="Basic and acidic residues" evidence="2">
    <location>
        <begin position="12"/>
        <end position="27"/>
    </location>
</feature>
<feature type="region of interest" description="Disordered" evidence="2">
    <location>
        <begin position="1"/>
        <end position="27"/>
    </location>
</feature>
<keyword evidence="1" id="KW-0217">Developmental protein</keyword>
<dbReference type="Proteomes" id="UP000828390">
    <property type="component" value="Unassembled WGS sequence"/>
</dbReference>
<dbReference type="PANTHER" id="PTHR23231">
    <property type="entry name" value="GERM CELL-LESS PROTEIN"/>
    <property type="match status" value="1"/>
</dbReference>
<dbReference type="Pfam" id="PF00651">
    <property type="entry name" value="BTB"/>
    <property type="match status" value="1"/>
</dbReference>
<dbReference type="PROSITE" id="PS50097">
    <property type="entry name" value="BTB"/>
    <property type="match status" value="1"/>
</dbReference>
<reference evidence="4" key="2">
    <citation type="submission" date="2020-11" db="EMBL/GenBank/DDBJ databases">
        <authorList>
            <person name="McCartney M.A."/>
            <person name="Auch B."/>
            <person name="Kono T."/>
            <person name="Mallez S."/>
            <person name="Becker A."/>
            <person name="Gohl D.M."/>
            <person name="Silverstein K.A.T."/>
            <person name="Koren S."/>
            <person name="Bechman K.B."/>
            <person name="Herman A."/>
            <person name="Abrahante J.E."/>
            <person name="Garbe J."/>
        </authorList>
    </citation>
    <scope>NUCLEOTIDE SEQUENCE</scope>
    <source>
        <strain evidence="4">Duluth1</strain>
        <tissue evidence="4">Whole animal</tissue>
    </source>
</reference>
<evidence type="ECO:0000256" key="1">
    <source>
        <dbReference type="ARBA" id="ARBA00022473"/>
    </source>
</evidence>
<accession>A0A9D4LQP4</accession>
<dbReference type="EMBL" id="JAIWYP010000002">
    <property type="protein sequence ID" value="KAH3862236.1"/>
    <property type="molecule type" value="Genomic_DNA"/>
</dbReference>
<feature type="domain" description="BTB" evidence="3">
    <location>
        <begin position="66"/>
        <end position="136"/>
    </location>
</feature>